<organism evidence="1 2">
    <name type="scientific">Paraburkholderia humisilvae</name>
    <dbReference type="NCBI Taxonomy" id="627669"/>
    <lineage>
        <taxon>Bacteria</taxon>
        <taxon>Pseudomonadati</taxon>
        <taxon>Pseudomonadota</taxon>
        <taxon>Betaproteobacteria</taxon>
        <taxon>Burkholderiales</taxon>
        <taxon>Burkholderiaceae</taxon>
        <taxon>Paraburkholderia</taxon>
    </lineage>
</organism>
<sequence>MPLLPVELGALRSAGEAGTREEFAADRGVGRRVIWSIERERQSAHRLSRSDYEVFQTEDWVFSIRRKALLRPQPNSFAPIGLVAARDVSKGEQPRTWATQSLFGCFTSPIGVIYR</sequence>
<evidence type="ECO:0000313" key="2">
    <source>
        <dbReference type="Proteomes" id="UP000494363"/>
    </source>
</evidence>
<proteinExistence type="predicted"/>
<accession>A0A6J5FA71</accession>
<reference evidence="1 2" key="1">
    <citation type="submission" date="2020-04" db="EMBL/GenBank/DDBJ databases">
        <authorList>
            <person name="De Canck E."/>
        </authorList>
    </citation>
    <scope>NUCLEOTIDE SEQUENCE [LARGE SCALE GENOMIC DNA]</scope>
    <source>
        <strain evidence="1 2">LMG 29542</strain>
    </source>
</reference>
<name>A0A6J5FA71_9BURK</name>
<protein>
    <submittedName>
        <fullName evidence="1">Uncharacterized protein</fullName>
    </submittedName>
</protein>
<evidence type="ECO:0000313" key="1">
    <source>
        <dbReference type="EMBL" id="CAB3774701.1"/>
    </source>
</evidence>
<dbReference type="Proteomes" id="UP000494363">
    <property type="component" value="Unassembled WGS sequence"/>
</dbReference>
<keyword evidence="2" id="KW-1185">Reference proteome</keyword>
<dbReference type="AlphaFoldDB" id="A0A6J5FA71"/>
<dbReference type="EMBL" id="CADIKH010000154">
    <property type="protein sequence ID" value="CAB3774701.1"/>
    <property type="molecule type" value="Genomic_DNA"/>
</dbReference>
<gene>
    <name evidence="1" type="ORF">LMG29542_08079</name>
</gene>